<comment type="caution">
    <text evidence="2">The sequence shown here is derived from an EMBL/GenBank/DDBJ whole genome shotgun (WGS) entry which is preliminary data.</text>
</comment>
<keyword evidence="1" id="KW-1133">Transmembrane helix</keyword>
<dbReference type="Proteomes" id="UP000054908">
    <property type="component" value="Unassembled WGS sequence"/>
</dbReference>
<gene>
    <name evidence="2" type="ORF">Lmac_2139</name>
</gene>
<keyword evidence="3" id="KW-1185">Reference proteome</keyword>
<evidence type="ECO:0008006" key="4">
    <source>
        <dbReference type="Google" id="ProtNLM"/>
    </source>
</evidence>
<keyword evidence="1" id="KW-0812">Transmembrane</keyword>
<feature type="transmembrane region" description="Helical" evidence="1">
    <location>
        <begin position="117"/>
        <end position="137"/>
    </location>
</feature>
<evidence type="ECO:0000256" key="1">
    <source>
        <dbReference type="SAM" id="Phobius"/>
    </source>
</evidence>
<proteinExistence type="predicted"/>
<dbReference type="OrthoDB" id="5646270at2"/>
<dbReference type="RefSeq" id="WP_058452887.1">
    <property type="nucleotide sequence ID" value="NZ_CAAAIB010000008.1"/>
</dbReference>
<organism evidence="2 3">
    <name type="scientific">Legionella maceachernii</name>
    <dbReference type="NCBI Taxonomy" id="466"/>
    <lineage>
        <taxon>Bacteria</taxon>
        <taxon>Pseudomonadati</taxon>
        <taxon>Pseudomonadota</taxon>
        <taxon>Gammaproteobacteria</taxon>
        <taxon>Legionellales</taxon>
        <taxon>Legionellaceae</taxon>
        <taxon>Legionella</taxon>
    </lineage>
</organism>
<dbReference type="PATRIC" id="fig|466.6.peg.2270"/>
<evidence type="ECO:0000313" key="3">
    <source>
        <dbReference type="Proteomes" id="UP000054908"/>
    </source>
</evidence>
<dbReference type="EMBL" id="LNYL01000045">
    <property type="protein sequence ID" value="KTD25161.1"/>
    <property type="molecule type" value="Genomic_DNA"/>
</dbReference>
<dbReference type="AlphaFoldDB" id="A0A0W0VYU2"/>
<sequence length="141" mass="16014">MRIQIDSLKYAKMLKARGFPTRPAEALVSVLTEVEIQNVYSISEVNSMLSESIKGVFDEHEKALKEVFDEQEKALANQRREFDAHHSALKAELKEGRDRSDRVYENLMGEIATSRRWAIATIITVGFSIATYLAALFRLGH</sequence>
<keyword evidence="1" id="KW-0472">Membrane</keyword>
<protein>
    <recommendedName>
        <fullName evidence="4">Coiled-coil protein</fullName>
    </recommendedName>
</protein>
<reference evidence="2 3" key="1">
    <citation type="submission" date="2015-11" db="EMBL/GenBank/DDBJ databases">
        <title>Genomic analysis of 38 Legionella species identifies large and diverse effector repertoires.</title>
        <authorList>
            <person name="Burstein D."/>
            <person name="Amaro F."/>
            <person name="Zusman T."/>
            <person name="Lifshitz Z."/>
            <person name="Cohen O."/>
            <person name="Gilbert J.A."/>
            <person name="Pupko T."/>
            <person name="Shuman H.A."/>
            <person name="Segal G."/>
        </authorList>
    </citation>
    <scope>NUCLEOTIDE SEQUENCE [LARGE SCALE GENOMIC DNA]</scope>
    <source>
        <strain evidence="2 3">PX-1-G2-E2</strain>
    </source>
</reference>
<accession>A0A0W0VYU2</accession>
<evidence type="ECO:0000313" key="2">
    <source>
        <dbReference type="EMBL" id="KTD25161.1"/>
    </source>
</evidence>
<name>A0A0W0VYU2_9GAMM</name>